<name>A0A4Z1SR83_GIAMU</name>
<dbReference type="Proteomes" id="UP000315496">
    <property type="component" value="Chromosome 3"/>
</dbReference>
<comment type="caution">
    <text evidence="2">The sequence shown here is derived from an EMBL/GenBank/DDBJ whole genome shotgun (WGS) entry which is preliminary data.</text>
</comment>
<dbReference type="EMBL" id="VDLU01000003">
    <property type="protein sequence ID" value="TNJ27475.1"/>
    <property type="molecule type" value="Genomic_DNA"/>
</dbReference>
<dbReference type="SUPFAM" id="SSF52540">
    <property type="entry name" value="P-loop containing nucleoside triphosphate hydrolases"/>
    <property type="match status" value="1"/>
</dbReference>
<feature type="coiled-coil region" evidence="1">
    <location>
        <begin position="1366"/>
        <end position="1413"/>
    </location>
</feature>
<organism evidence="2 3">
    <name type="scientific">Giardia muris</name>
    <dbReference type="NCBI Taxonomy" id="5742"/>
    <lineage>
        <taxon>Eukaryota</taxon>
        <taxon>Metamonada</taxon>
        <taxon>Diplomonadida</taxon>
        <taxon>Hexamitidae</taxon>
        <taxon>Giardiinae</taxon>
        <taxon>Giardia</taxon>
    </lineage>
</organism>
<keyword evidence="3" id="KW-1185">Reference proteome</keyword>
<sequence length="1594" mass="174931">MLKPAETPENPEFAALLQELQANLQAIQGVTNKYYHFFCDYRSFLPSLGRVRDVLTAMQREAGALAGDAIINRCAVSLNEYLRHTAAALTAVGESSQAVPIPSWFGSSHFRFLLESACVQMQLALHGMRFRMKYGPCRCQPLSGTELYAILCLFWETRLRYQVSVRLSKVIVELIDWFAIDSFCAAHPGISKEALIADLNVNLPESTVMLNDLFCLAHLFDFLTAEKLRSAVPPNATLEETLATVIDEANLSFLDRGGSHVSTTSMIPQAPYTIDISARPDCAVSSLIYEQSGQLSSDAEPLILMQSPDFCDPLHDEAGVLLNTANWRVRTVDVLVSRIQASSGAADTLPDYRERNARLDKLFTAAFGVSTTPIFTSFDMHSRQYTWACRSLELLTFCNAPAGVSQMLSSSLPVPLLDYGIISAPYLADAYVLGALGLSRDESNLIYAEENLKALCGESLISGAAPSQLGELLTPSLPALSPAFQKRLSKELCLSHTTRPFAGRGSVGVSSTASKTVTGSPIVSSRYIEREVRKSIQKATETPQTSVLLKLCQQVHHSVQDMLKACATDIAQYNPGYAGVSTTAIINDLFHAVEVVGYDAFNPSAALAEGNRADLMEYLATALSKLVIVYVNTAFLCASSVDRCITERTGQTLPYGGFACRLAQAYLTAAYTQRSMTDKLVATAFKAGIRAIQDLILARAGIGTRAFEQALLWRGLPFSGQKGGHMVFMSICDGYPGRKNYFLTTPDSPHPPAIFHNLGLLPLRSFTLPLITEASCLAGAIRGELGALLQALKTLPLTFETIIDHSQAYFETLWQIPRVLTALLALTEFLALAKGKIPTGAKSWMGGLALTSTFRKAATTRISDEIFMKRLGNIVSDGCLNVIVTGTPGSGVTSLIRFLTLQPLLQFAALSEAAAGDQAIFMETCFGAQKGKEPEPWYIAKDEKATYELSKARPHRASDTLSIGSWASCANSTSNALTVAAEAPPTQRTMTSTFDKDVDALMVLILKDIQSIHLTEPVVDLFSKDLDNELKIAMSATEDSVPYLDCSDAMINNNNLLVVTESEVVQSGPEQPERVVDGSEHFYSLFGLDATDFRPRVSLRHGPADTRILQAKYCEDGVTCPGSICFSDRFLKTSTSLPTMMYPDINTDVEGAMRPQGLEKKSAYQESLLQPIKKRLPALSFTGLSYCKTESPTRYTIDLLPLYDSPKVVFYDIPANSLDLNIRLTIADETPPEDLQSQEVIKSALDSYQAQLNTAQAAMIADIQQIHGLFQGKKLSQNLLTEQHPAVLGMVHSTTRQLQPQQVIQLQGIVQRQLEALYAEVTALTASLNTYANQLIQMHGTLAQSPDLIPQYKQHEQTYNARKALIEDKRREYAELGQERRALESILRAHPTIQNLQVEIGRLKQQYAQARETVSTGTPVPDATDREAHTAVAEVLEKADVFLYVYDCTLSIKQFSPDLSHVSAIMAPITAATARYVPETLFSDSLVTETSLYKRLTQLKVPGIIVCNKFDLIVTSPCIRAFYFGSRLAKLLGWPQVFVSSRTGAFMNHIGRTAILLRCAAVRAALELPYQELYEGMTPDTPYDVPHLREVRCK</sequence>
<gene>
    <name evidence="2" type="ORF">GMRT_12455</name>
</gene>
<dbReference type="OrthoDB" id="10252202at2759"/>
<dbReference type="InterPro" id="IPR027417">
    <property type="entry name" value="P-loop_NTPase"/>
</dbReference>
<evidence type="ECO:0000256" key="1">
    <source>
        <dbReference type="SAM" id="Coils"/>
    </source>
</evidence>
<evidence type="ECO:0000313" key="3">
    <source>
        <dbReference type="Proteomes" id="UP000315496"/>
    </source>
</evidence>
<protein>
    <submittedName>
        <fullName evidence="2">Uncharacterized protein</fullName>
    </submittedName>
</protein>
<accession>A0A4Z1SR83</accession>
<dbReference type="VEuPathDB" id="GiardiaDB:GMRT_12455"/>
<keyword evidence="1" id="KW-0175">Coiled coil</keyword>
<proteinExistence type="predicted"/>
<evidence type="ECO:0000313" key="2">
    <source>
        <dbReference type="EMBL" id="TNJ27475.1"/>
    </source>
</evidence>
<reference evidence="2 3" key="1">
    <citation type="submission" date="2019-05" db="EMBL/GenBank/DDBJ databases">
        <title>The compact genome of Giardia muris reveals important steps in the evolution of intestinal protozoan parasites.</title>
        <authorList>
            <person name="Xu F."/>
            <person name="Jimenez-Gonzalez A."/>
            <person name="Einarsson E."/>
            <person name="Astvaldsson A."/>
            <person name="Peirasmaki D."/>
            <person name="Eckmann L."/>
            <person name="Andersson J.O."/>
            <person name="Svard S.G."/>
            <person name="Jerlstrom-Hultqvist J."/>
        </authorList>
    </citation>
    <scope>NUCLEOTIDE SEQUENCE [LARGE SCALE GENOMIC DNA]</scope>
    <source>
        <strain evidence="2 3">Roberts-Thomson</strain>
    </source>
</reference>